<accession>A0AAV8YBP7</accession>
<evidence type="ECO:0000313" key="3">
    <source>
        <dbReference type="Proteomes" id="UP001162162"/>
    </source>
</evidence>
<reference evidence="2" key="1">
    <citation type="journal article" date="2023" name="Insect Mol. Biol.">
        <title>Genome sequencing provides insights into the evolution of gene families encoding plant cell wall-degrading enzymes in longhorned beetles.</title>
        <authorList>
            <person name="Shin N.R."/>
            <person name="Okamura Y."/>
            <person name="Kirsch R."/>
            <person name="Pauchet Y."/>
        </authorList>
    </citation>
    <scope>NUCLEOTIDE SEQUENCE</scope>
    <source>
        <strain evidence="2">AMC_N1</strain>
    </source>
</reference>
<proteinExistence type="predicted"/>
<evidence type="ECO:0000313" key="2">
    <source>
        <dbReference type="EMBL" id="KAJ8948669.1"/>
    </source>
</evidence>
<sequence length="98" mass="11267">MIYAQFRNNRSVILAQREFRRRSRDRVAPTGQTLLRLAARLEETALHGTVAEVAVLGVAVRSRISLLWLQMSKKTLKHQPDNGSRNWASVDGLYSEFW</sequence>
<dbReference type="AlphaFoldDB" id="A0AAV8YBP7"/>
<gene>
    <name evidence="2" type="ORF">NQ318_004457</name>
</gene>
<protein>
    <recommendedName>
        <fullName evidence="1">DUF4817 domain-containing protein</fullName>
    </recommendedName>
</protein>
<evidence type="ECO:0000259" key="1">
    <source>
        <dbReference type="Pfam" id="PF16087"/>
    </source>
</evidence>
<feature type="domain" description="DUF4817" evidence="1">
    <location>
        <begin position="1"/>
        <end position="44"/>
    </location>
</feature>
<dbReference type="Pfam" id="PF16087">
    <property type="entry name" value="DUF4817"/>
    <property type="match status" value="1"/>
</dbReference>
<dbReference type="InterPro" id="IPR032135">
    <property type="entry name" value="DUF4817"/>
</dbReference>
<organism evidence="2 3">
    <name type="scientific">Aromia moschata</name>
    <dbReference type="NCBI Taxonomy" id="1265417"/>
    <lineage>
        <taxon>Eukaryota</taxon>
        <taxon>Metazoa</taxon>
        <taxon>Ecdysozoa</taxon>
        <taxon>Arthropoda</taxon>
        <taxon>Hexapoda</taxon>
        <taxon>Insecta</taxon>
        <taxon>Pterygota</taxon>
        <taxon>Neoptera</taxon>
        <taxon>Endopterygota</taxon>
        <taxon>Coleoptera</taxon>
        <taxon>Polyphaga</taxon>
        <taxon>Cucujiformia</taxon>
        <taxon>Chrysomeloidea</taxon>
        <taxon>Cerambycidae</taxon>
        <taxon>Cerambycinae</taxon>
        <taxon>Callichromatini</taxon>
        <taxon>Aromia</taxon>
    </lineage>
</organism>
<dbReference type="EMBL" id="JAPWTK010000132">
    <property type="protein sequence ID" value="KAJ8948669.1"/>
    <property type="molecule type" value="Genomic_DNA"/>
</dbReference>
<keyword evidence="3" id="KW-1185">Reference proteome</keyword>
<comment type="caution">
    <text evidence="2">The sequence shown here is derived from an EMBL/GenBank/DDBJ whole genome shotgun (WGS) entry which is preliminary data.</text>
</comment>
<dbReference type="Proteomes" id="UP001162162">
    <property type="component" value="Unassembled WGS sequence"/>
</dbReference>
<name>A0AAV8YBP7_9CUCU</name>